<accession>A0A1R1EJ66</accession>
<evidence type="ECO:0000313" key="10">
    <source>
        <dbReference type="EMBL" id="OMF51866.1"/>
    </source>
</evidence>
<dbReference type="PRINTS" id="PR00919">
    <property type="entry name" value="THERMOPTASE"/>
</dbReference>
<keyword evidence="5 10" id="KW-0031">Aminopeptidase</keyword>
<dbReference type="Gene3D" id="3.40.1830.10">
    <property type="entry name" value="Thermophilic metalloprotease (M29)"/>
    <property type="match status" value="1"/>
</dbReference>
<dbReference type="GO" id="GO:0004177">
    <property type="term" value="F:aminopeptidase activity"/>
    <property type="evidence" value="ECO:0007669"/>
    <property type="project" value="UniProtKB-KW"/>
</dbReference>
<keyword evidence="8" id="KW-0378">Hydrolase</keyword>
<comment type="caution">
    <text evidence="10">The sequence shown here is derived from an EMBL/GenBank/DDBJ whole genome shotgun (WGS) entry which is preliminary data.</text>
</comment>
<evidence type="ECO:0000313" key="11">
    <source>
        <dbReference type="Proteomes" id="UP000187172"/>
    </source>
</evidence>
<sequence length="413" mass="46254">MLLTEFQKQMEKYAELLVQVGVNVQPDQVLYVESPIESADFARLVTAKAYQAGAKYVQLNWRDETVERMRYDLAGPESFAFYPPWMAHMMESIAESGGAVLLLDGENPNLYEGVDPAKISASRKAAAAARRNYLGYVRTNRISWCIVNVPSQAWADQVFADRPQEERVNALWESIFRMNHIDEEDPVAAWRRHSQHLRAVTDKLNAKQYRRLHYKAPGTDLMVELAPGHIWLGGGQVNQSGIPFVANMPTEEVYTMPHRAGTNGTVSSTRPFVLNGQLVDRFTLTFREGRVVDFTAETGYEALKQFLDADEGTRYLGEIAIVPHDSPISRLNRVFYNVGIDENASCHFALGNAYPTNLQGGAGLSDEELLARGANVSMQHEDFMVGSAELSIDAEHEDGTIEPLLRNGSWVIR</sequence>
<dbReference type="Proteomes" id="UP000187172">
    <property type="component" value="Unassembled WGS sequence"/>
</dbReference>
<comment type="cofactor">
    <cofactor evidence="2">
        <name>Mg(2+)</name>
        <dbReference type="ChEBI" id="CHEBI:18420"/>
    </cofactor>
</comment>
<dbReference type="STRING" id="297318.BK138_23790"/>
<dbReference type="InterPro" id="IPR052170">
    <property type="entry name" value="M29_Exopeptidase"/>
</dbReference>
<dbReference type="GO" id="GO:0046872">
    <property type="term" value="F:metal ion binding"/>
    <property type="evidence" value="ECO:0007669"/>
    <property type="project" value="UniProtKB-KW"/>
</dbReference>
<evidence type="ECO:0000256" key="2">
    <source>
        <dbReference type="ARBA" id="ARBA00001946"/>
    </source>
</evidence>
<name>A0A1R1EJ66_9BACL</name>
<dbReference type="PANTHER" id="PTHR34448">
    <property type="entry name" value="AMINOPEPTIDASE"/>
    <property type="match status" value="1"/>
</dbReference>
<dbReference type="AlphaFoldDB" id="A0A1R1EJ66"/>
<dbReference type="SUPFAM" id="SSF144052">
    <property type="entry name" value="Thermophilic metalloprotease-like"/>
    <property type="match status" value="1"/>
</dbReference>
<organism evidence="10 11">
    <name type="scientific">Paenibacillus rhizosphaerae</name>
    <dbReference type="NCBI Taxonomy" id="297318"/>
    <lineage>
        <taxon>Bacteria</taxon>
        <taxon>Bacillati</taxon>
        <taxon>Bacillota</taxon>
        <taxon>Bacilli</taxon>
        <taxon>Bacillales</taxon>
        <taxon>Paenibacillaceae</taxon>
        <taxon>Paenibacillus</taxon>
    </lineage>
</organism>
<evidence type="ECO:0000256" key="1">
    <source>
        <dbReference type="ARBA" id="ARBA00001941"/>
    </source>
</evidence>
<dbReference type="EMBL" id="MRTP01000008">
    <property type="protein sequence ID" value="OMF51866.1"/>
    <property type="molecule type" value="Genomic_DNA"/>
</dbReference>
<gene>
    <name evidence="10" type="ORF">BK138_23790</name>
</gene>
<proteinExistence type="inferred from homology"/>
<keyword evidence="9" id="KW-0482">Metalloprotease</keyword>
<dbReference type="Pfam" id="PF02073">
    <property type="entry name" value="Peptidase_M29"/>
    <property type="match status" value="1"/>
</dbReference>
<evidence type="ECO:0000256" key="4">
    <source>
        <dbReference type="ARBA" id="ARBA00008236"/>
    </source>
</evidence>
<reference evidence="10 11" key="1">
    <citation type="submission" date="2016-11" db="EMBL/GenBank/DDBJ databases">
        <title>Paenibacillus species isolates.</title>
        <authorList>
            <person name="Beno S.M."/>
        </authorList>
    </citation>
    <scope>NUCLEOTIDE SEQUENCE [LARGE SCALE GENOMIC DNA]</scope>
    <source>
        <strain evidence="10 11">FSL R5-0378</strain>
    </source>
</reference>
<comment type="similarity">
    <text evidence="4">Belongs to the peptidase M29 family.</text>
</comment>
<comment type="cofactor">
    <cofactor evidence="3">
        <name>Zn(2+)</name>
        <dbReference type="ChEBI" id="CHEBI:29105"/>
    </cofactor>
</comment>
<evidence type="ECO:0000256" key="8">
    <source>
        <dbReference type="ARBA" id="ARBA00022801"/>
    </source>
</evidence>
<keyword evidence="7" id="KW-0479">Metal-binding</keyword>
<keyword evidence="6" id="KW-0645">Protease</keyword>
<dbReference type="PANTHER" id="PTHR34448:SF3">
    <property type="entry name" value="AMINOPEPTIDASE AMPS"/>
    <property type="match status" value="1"/>
</dbReference>
<comment type="cofactor">
    <cofactor evidence="1">
        <name>Co(2+)</name>
        <dbReference type="ChEBI" id="CHEBI:48828"/>
    </cofactor>
</comment>
<evidence type="ECO:0000256" key="9">
    <source>
        <dbReference type="ARBA" id="ARBA00023049"/>
    </source>
</evidence>
<evidence type="ECO:0000256" key="6">
    <source>
        <dbReference type="ARBA" id="ARBA00022670"/>
    </source>
</evidence>
<dbReference type="GO" id="GO:0006508">
    <property type="term" value="P:proteolysis"/>
    <property type="evidence" value="ECO:0007669"/>
    <property type="project" value="UniProtKB-KW"/>
</dbReference>
<keyword evidence="11" id="KW-1185">Reference proteome</keyword>
<dbReference type="InterPro" id="IPR035097">
    <property type="entry name" value="M29_N-terminal"/>
</dbReference>
<evidence type="ECO:0000256" key="7">
    <source>
        <dbReference type="ARBA" id="ARBA00022723"/>
    </source>
</evidence>
<dbReference type="InterPro" id="IPR000787">
    <property type="entry name" value="Peptidase_M29"/>
</dbReference>
<dbReference type="GO" id="GO:0008237">
    <property type="term" value="F:metallopeptidase activity"/>
    <property type="evidence" value="ECO:0007669"/>
    <property type="project" value="UniProtKB-KW"/>
</dbReference>
<evidence type="ECO:0000256" key="5">
    <source>
        <dbReference type="ARBA" id="ARBA00022438"/>
    </source>
</evidence>
<evidence type="ECO:0000256" key="3">
    <source>
        <dbReference type="ARBA" id="ARBA00001947"/>
    </source>
</evidence>
<protein>
    <submittedName>
        <fullName evidence="10">Aminopeptidase</fullName>
    </submittedName>
</protein>